<reference evidence="1" key="1">
    <citation type="journal article" date="2020" name="G3 (Bethesda)">
        <title>High-Quality Assemblies for Three Invasive Social Wasps from the &lt;i&gt;Vespula&lt;/i&gt; Genus.</title>
        <authorList>
            <person name="Harrop T.W.R."/>
            <person name="Guhlin J."/>
            <person name="McLaughlin G.M."/>
            <person name="Permina E."/>
            <person name="Stockwell P."/>
            <person name="Gilligan J."/>
            <person name="Le Lec M.F."/>
            <person name="Gruber M.A.M."/>
            <person name="Quinn O."/>
            <person name="Lovegrove M."/>
            <person name="Duncan E.J."/>
            <person name="Remnant E.J."/>
            <person name="Van Eeckhoven J."/>
            <person name="Graham B."/>
            <person name="Knapp R.A."/>
            <person name="Langford K.W."/>
            <person name="Kronenberg Z."/>
            <person name="Press M.O."/>
            <person name="Eacker S.M."/>
            <person name="Wilson-Rankin E.E."/>
            <person name="Purcell J."/>
            <person name="Lester P.J."/>
            <person name="Dearden P.K."/>
        </authorList>
    </citation>
    <scope>NUCLEOTIDE SEQUENCE</scope>
    <source>
        <strain evidence="1">Linc-1</strain>
    </source>
</reference>
<dbReference type="EMBL" id="JACSDZ010000009">
    <property type="protein sequence ID" value="KAF7395572.1"/>
    <property type="molecule type" value="Genomic_DNA"/>
</dbReference>
<accession>A0A834JW96</accession>
<evidence type="ECO:0000313" key="1">
    <source>
        <dbReference type="EMBL" id="KAF7395572.1"/>
    </source>
</evidence>
<name>A0A834JW96_VESGE</name>
<protein>
    <submittedName>
        <fullName evidence="1">Uncharacterized protein</fullName>
    </submittedName>
</protein>
<comment type="caution">
    <text evidence="1">The sequence shown here is derived from an EMBL/GenBank/DDBJ whole genome shotgun (WGS) entry which is preliminary data.</text>
</comment>
<organism evidence="1 2">
    <name type="scientific">Vespula germanica</name>
    <name type="common">German yellow jacket</name>
    <name type="synonym">Paravespula germanica</name>
    <dbReference type="NCBI Taxonomy" id="30212"/>
    <lineage>
        <taxon>Eukaryota</taxon>
        <taxon>Metazoa</taxon>
        <taxon>Ecdysozoa</taxon>
        <taxon>Arthropoda</taxon>
        <taxon>Hexapoda</taxon>
        <taxon>Insecta</taxon>
        <taxon>Pterygota</taxon>
        <taxon>Neoptera</taxon>
        <taxon>Endopterygota</taxon>
        <taxon>Hymenoptera</taxon>
        <taxon>Apocrita</taxon>
        <taxon>Aculeata</taxon>
        <taxon>Vespoidea</taxon>
        <taxon>Vespidae</taxon>
        <taxon>Vespinae</taxon>
        <taxon>Vespula</taxon>
    </lineage>
</organism>
<evidence type="ECO:0000313" key="2">
    <source>
        <dbReference type="Proteomes" id="UP000617340"/>
    </source>
</evidence>
<gene>
    <name evidence="1" type="ORF">HZH68_009622</name>
</gene>
<dbReference type="Proteomes" id="UP000617340">
    <property type="component" value="Unassembled WGS sequence"/>
</dbReference>
<dbReference type="AlphaFoldDB" id="A0A834JW96"/>
<sequence length="84" mass="9489">MLACTRARDGNAARAHRCQKASRAWKPFTNKADVALQEAGRTESSMKRRLPAVGRFEKDCMLLEHSALIADRFWQVSGRRNNDG</sequence>
<proteinExistence type="predicted"/>
<keyword evidence="2" id="KW-1185">Reference proteome</keyword>